<evidence type="ECO:0000313" key="2">
    <source>
        <dbReference type="Proteomes" id="UP000269998"/>
    </source>
</evidence>
<accession>A0A3S4CAW1</accession>
<dbReference type="KEGG" id="mbai:MB901379_01905"/>
<reference evidence="2" key="1">
    <citation type="submission" date="2018-02" db="EMBL/GenBank/DDBJ databases">
        <authorList>
            <person name="Seth-Smith MB H."/>
            <person name="Seth-Smith H."/>
        </authorList>
    </citation>
    <scope>NUCLEOTIDE SEQUENCE [LARGE SCALE GENOMIC DNA]</scope>
</reference>
<keyword evidence="2" id="KW-1185">Reference proteome</keyword>
<dbReference type="AlphaFoldDB" id="A0A3S4CAW1"/>
<dbReference type="Proteomes" id="UP000269998">
    <property type="component" value="Chromosome"/>
</dbReference>
<evidence type="ECO:0000313" key="1">
    <source>
        <dbReference type="EMBL" id="VDM88344.1"/>
    </source>
</evidence>
<name>A0A3S4CAW1_9MYCO</name>
<proteinExistence type="predicted"/>
<dbReference type="EMBL" id="LR130759">
    <property type="protein sequence ID" value="VDM88344.1"/>
    <property type="molecule type" value="Genomic_DNA"/>
</dbReference>
<gene>
    <name evidence="1" type="ORF">MB901379_01905</name>
</gene>
<protein>
    <submittedName>
        <fullName evidence="1">Uncharacterized protein</fullName>
    </submittedName>
</protein>
<organism evidence="1 2">
    <name type="scientific">Mycobacterium basiliense</name>
    <dbReference type="NCBI Taxonomy" id="2094119"/>
    <lineage>
        <taxon>Bacteria</taxon>
        <taxon>Bacillati</taxon>
        <taxon>Actinomycetota</taxon>
        <taxon>Actinomycetes</taxon>
        <taxon>Mycobacteriales</taxon>
        <taxon>Mycobacteriaceae</taxon>
        <taxon>Mycobacterium</taxon>
    </lineage>
</organism>
<sequence>MEHHSEFVVQLTALVTHVALSDAVVEKGRRDGAT</sequence>